<evidence type="ECO:0000313" key="1">
    <source>
        <dbReference type="EMBL" id="AGT30518.1"/>
    </source>
</evidence>
<accession>S5ZJN8</accession>
<dbReference type="AlphaFoldDB" id="S5ZJN8"/>
<reference evidence="1 2" key="1">
    <citation type="journal article" date="2014" name="Genome Announc.">
        <title>Complete Genome Sequence of the Thermophilic Polychlorinated Biphenyl Degrader Geobacillus sp. Strain JF8 (NBRC 109937).</title>
        <authorList>
            <person name="Shintani M."/>
            <person name="Ohtsubo Y."/>
            <person name="Fukuda K."/>
            <person name="Hosoyama A."/>
            <person name="Ohji S."/>
            <person name="Yamazoe A."/>
            <person name="Fujita N."/>
            <person name="Nagata Y."/>
            <person name="Tsuda M."/>
            <person name="Hatta T."/>
            <person name="Kimbara K."/>
        </authorList>
    </citation>
    <scope>NUCLEOTIDE SEQUENCE [LARGE SCALE GENOMIC DNA]</scope>
    <source>
        <strain evidence="1 2">JF8</strain>
    </source>
</reference>
<gene>
    <name evidence="1" type="ORF">M493_00555</name>
</gene>
<dbReference type="Proteomes" id="UP000015500">
    <property type="component" value="Chromosome"/>
</dbReference>
<dbReference type="PATRIC" id="fig|1345697.3.peg.62"/>
<sequence length="46" mass="5630">MSDMLVFSFRLLLSEQVYCRRIMGENVERFFISLRHFDKFLTILNI</sequence>
<organism evidence="1 2">
    <name type="scientific">Geobacillus genomosp. 3</name>
    <dbReference type="NCBI Taxonomy" id="1921421"/>
    <lineage>
        <taxon>Bacteria</taxon>
        <taxon>Bacillati</taxon>
        <taxon>Bacillota</taxon>
        <taxon>Bacilli</taxon>
        <taxon>Bacillales</taxon>
        <taxon>Anoxybacillaceae</taxon>
        <taxon>Geobacillus</taxon>
    </lineage>
</organism>
<protein>
    <submittedName>
        <fullName evidence="1">Uncharacterized protein</fullName>
    </submittedName>
</protein>
<keyword evidence="2" id="KW-1185">Reference proteome</keyword>
<dbReference type="HOGENOM" id="CLU_3184155_0_0_9"/>
<dbReference type="EMBL" id="CP006254">
    <property type="protein sequence ID" value="AGT30518.1"/>
    <property type="molecule type" value="Genomic_DNA"/>
</dbReference>
<dbReference type="STRING" id="1921421.M493_00555"/>
<dbReference type="KEGG" id="gjf:M493_00555"/>
<evidence type="ECO:0000313" key="2">
    <source>
        <dbReference type="Proteomes" id="UP000015500"/>
    </source>
</evidence>
<proteinExistence type="predicted"/>
<name>S5ZJN8_GEOG3</name>